<dbReference type="Gene3D" id="6.10.20.140">
    <property type="entry name" value="50S ribosomal protein L1, Chain A, Domain 1"/>
    <property type="match status" value="1"/>
</dbReference>
<dbReference type="GO" id="GO:0005840">
    <property type="term" value="C:ribosome"/>
    <property type="evidence" value="ECO:0007669"/>
    <property type="project" value="UniProtKB-KW"/>
</dbReference>
<feature type="compositionally biased region" description="Basic residues" evidence="7">
    <location>
        <begin position="86"/>
        <end position="99"/>
    </location>
</feature>
<evidence type="ECO:0000256" key="5">
    <source>
        <dbReference type="ARBA" id="ARBA00023274"/>
    </source>
</evidence>
<dbReference type="InterPro" id="IPR028364">
    <property type="entry name" value="Ribosomal_uL1/biogenesis"/>
</dbReference>
<sequence length="298" mass="32316">MGKVRKVVMGDVELEKKQRKKADVRREAKKLKKVEGVGLHGGERTAVVEGTELKAEVREILEEVESGEKASAFAKTSADKSAGKAGKGKKHIGPKPRSKKYQEAAKLVDKTKSYPISEAISLVKKTSYTKFDGSVEIHLNLNPNTLGDKNPPADGLRGSVSLPHGTGKQVRVIAADDAVLKDIELGKINFDILVSHPSMMPKLAKVARILGPKGLMPNPKTGTVTEDVEKRIKELSHGQVNFKTEPDNPLIHLIIGKVSFDDKKLIENTNAIFEVVGRNKIAKATVTATMGPGVRVQI</sequence>
<evidence type="ECO:0000256" key="4">
    <source>
        <dbReference type="ARBA" id="ARBA00022980"/>
    </source>
</evidence>
<keyword evidence="4 6" id="KW-0689">Ribosomal protein</keyword>
<comment type="similarity">
    <text evidence="1 6">Belongs to the universal ribosomal protein uL1 family.</text>
</comment>
<accession>A0A0G1INT0</accession>
<dbReference type="InterPro" id="IPR023673">
    <property type="entry name" value="Ribosomal_uL1_CS"/>
</dbReference>
<dbReference type="InterPro" id="IPR016095">
    <property type="entry name" value="Ribosomal_uL1_3-a/b-sand"/>
</dbReference>
<dbReference type="GO" id="GO:0006417">
    <property type="term" value="P:regulation of translation"/>
    <property type="evidence" value="ECO:0007669"/>
    <property type="project" value="UniProtKB-KW"/>
</dbReference>
<feature type="region of interest" description="Disordered" evidence="7">
    <location>
        <begin position="68"/>
        <end position="101"/>
    </location>
</feature>
<dbReference type="GO" id="GO:1990904">
    <property type="term" value="C:ribonucleoprotein complex"/>
    <property type="evidence" value="ECO:0007669"/>
    <property type="project" value="UniProtKB-KW"/>
</dbReference>
<evidence type="ECO:0000256" key="2">
    <source>
        <dbReference type="ARBA" id="ARBA00022491"/>
    </source>
</evidence>
<keyword evidence="5 6" id="KW-0687">Ribonucleoprotein</keyword>
<evidence type="ECO:0000256" key="1">
    <source>
        <dbReference type="ARBA" id="ARBA00010531"/>
    </source>
</evidence>
<dbReference type="PANTHER" id="PTHR36427">
    <property type="entry name" value="54S RIBOSOMAL PROTEIN L1, MITOCHONDRIAL"/>
    <property type="match status" value="1"/>
</dbReference>
<gene>
    <name evidence="8" type="ORF">UW52_C0012G0010</name>
</gene>
<name>A0A0G1INT0_9BACT</name>
<dbReference type="Proteomes" id="UP000034521">
    <property type="component" value="Unassembled WGS sequence"/>
</dbReference>
<evidence type="ECO:0000313" key="8">
    <source>
        <dbReference type="EMBL" id="KKT61046.1"/>
    </source>
</evidence>
<dbReference type="AlphaFoldDB" id="A0A0G1INT0"/>
<organism evidence="8 9">
    <name type="scientific">Candidatus Gottesmanbacteria bacterium GW2011_GWA1_44_24b</name>
    <dbReference type="NCBI Taxonomy" id="1618437"/>
    <lineage>
        <taxon>Bacteria</taxon>
        <taxon>Candidatus Gottesmaniibacteriota</taxon>
    </lineage>
</organism>
<dbReference type="EMBL" id="LCIQ01000012">
    <property type="protein sequence ID" value="KKT61046.1"/>
    <property type="molecule type" value="Genomic_DNA"/>
</dbReference>
<dbReference type="Gene3D" id="3.40.50.790">
    <property type="match status" value="1"/>
</dbReference>
<dbReference type="PROSITE" id="PS01199">
    <property type="entry name" value="RIBOSOMAL_L1"/>
    <property type="match status" value="1"/>
</dbReference>
<dbReference type="PATRIC" id="fig|1618437.3.peg.402"/>
<dbReference type="PANTHER" id="PTHR36427:SF3">
    <property type="entry name" value="LARGE RIBOSOMAL SUBUNIT PROTEIN UL1M"/>
    <property type="match status" value="1"/>
</dbReference>
<evidence type="ECO:0000313" key="9">
    <source>
        <dbReference type="Proteomes" id="UP000034521"/>
    </source>
</evidence>
<dbReference type="InterPro" id="IPR023674">
    <property type="entry name" value="Ribosomal_uL1-like"/>
</dbReference>
<dbReference type="SUPFAM" id="SSF56808">
    <property type="entry name" value="Ribosomal protein L1"/>
    <property type="match status" value="1"/>
</dbReference>
<keyword evidence="2" id="KW-0678">Repressor</keyword>
<comment type="caution">
    <text evidence="8">The sequence shown here is derived from an EMBL/GenBank/DDBJ whole genome shotgun (WGS) entry which is preliminary data.</text>
</comment>
<evidence type="ECO:0000256" key="7">
    <source>
        <dbReference type="SAM" id="MobiDB-lite"/>
    </source>
</evidence>
<proteinExistence type="inferred from homology"/>
<keyword evidence="3" id="KW-0810">Translation regulation</keyword>
<reference evidence="8 9" key="1">
    <citation type="journal article" date="2015" name="Nature">
        <title>rRNA introns, odd ribosomes, and small enigmatic genomes across a large radiation of phyla.</title>
        <authorList>
            <person name="Brown C.T."/>
            <person name="Hug L.A."/>
            <person name="Thomas B.C."/>
            <person name="Sharon I."/>
            <person name="Castelle C.J."/>
            <person name="Singh A."/>
            <person name="Wilkins M.J."/>
            <person name="Williams K.H."/>
            <person name="Banfield J.F."/>
        </authorList>
    </citation>
    <scope>NUCLEOTIDE SEQUENCE [LARGE SCALE GENOMIC DNA]</scope>
</reference>
<dbReference type="Pfam" id="PF00687">
    <property type="entry name" value="Ribosomal_L1"/>
    <property type="match status" value="1"/>
</dbReference>
<evidence type="ECO:0000256" key="3">
    <source>
        <dbReference type="ARBA" id="ARBA00022845"/>
    </source>
</evidence>
<evidence type="ECO:0000256" key="6">
    <source>
        <dbReference type="RuleBase" id="RU000659"/>
    </source>
</evidence>
<dbReference type="CDD" id="cd00403">
    <property type="entry name" value="Ribosomal_L1"/>
    <property type="match status" value="1"/>
</dbReference>
<protein>
    <recommendedName>
        <fullName evidence="6">Ribosomal protein</fullName>
    </recommendedName>
</protein>